<protein>
    <recommendedName>
        <fullName evidence="5 6">Formate dehydrogenase</fullName>
        <shortName evidence="6">FDH</shortName>
        <ecNumber evidence="2 6">1.17.1.9</ecNumber>
    </recommendedName>
    <alternativeName>
        <fullName evidence="6">NAD-dependent formate dehydrogenase</fullName>
    </alternativeName>
</protein>
<feature type="domain" description="D-isomer specific 2-hydroxyacid dehydrogenase NAD-binding" evidence="7">
    <location>
        <begin position="184"/>
        <end position="355"/>
    </location>
</feature>
<dbReference type="VEuPathDB" id="FungiDB:ASPSYDRAFT_164264"/>
<dbReference type="NCBIfam" id="NF005750">
    <property type="entry name" value="PRK07574.1"/>
    <property type="match status" value="1"/>
</dbReference>
<dbReference type="PROSITE" id="PS00671">
    <property type="entry name" value="D_2_HYDROXYACID_DH_3"/>
    <property type="match status" value="1"/>
</dbReference>
<evidence type="ECO:0000256" key="2">
    <source>
        <dbReference type="ARBA" id="ARBA00013128"/>
    </source>
</evidence>
<dbReference type="GO" id="GO:0051287">
    <property type="term" value="F:NAD binding"/>
    <property type="evidence" value="ECO:0007669"/>
    <property type="project" value="InterPro"/>
</dbReference>
<feature type="binding site" evidence="6">
    <location>
        <position position="174"/>
    </location>
    <ligand>
        <name>substrate</name>
    </ligand>
</feature>
<dbReference type="PROSITE" id="PS00670">
    <property type="entry name" value="D_2_HYDROXYACID_DH_2"/>
    <property type="match status" value="1"/>
</dbReference>
<dbReference type="HAMAP" id="MF_03210">
    <property type="entry name" value="Formate_dehydrogenase"/>
    <property type="match status" value="1"/>
</dbReference>
<reference evidence="9" key="1">
    <citation type="journal article" date="2017" name="Genome Biol.">
        <title>Comparative genomics reveals high biological diversity and specific adaptations in the industrially and medically important fungal genus Aspergillus.</title>
        <authorList>
            <person name="de Vries R.P."/>
            <person name="Riley R."/>
            <person name="Wiebenga A."/>
            <person name="Aguilar-Osorio G."/>
            <person name="Amillis S."/>
            <person name="Uchima C.A."/>
            <person name="Anderluh G."/>
            <person name="Asadollahi M."/>
            <person name="Askin M."/>
            <person name="Barry K."/>
            <person name="Battaglia E."/>
            <person name="Bayram O."/>
            <person name="Benocci T."/>
            <person name="Braus-Stromeyer S.A."/>
            <person name="Caldana C."/>
            <person name="Canovas D."/>
            <person name="Cerqueira G.C."/>
            <person name="Chen F."/>
            <person name="Chen W."/>
            <person name="Choi C."/>
            <person name="Clum A."/>
            <person name="Dos Santos R.A."/>
            <person name="Damasio A.R."/>
            <person name="Diallinas G."/>
            <person name="Emri T."/>
            <person name="Fekete E."/>
            <person name="Flipphi M."/>
            <person name="Freyberg S."/>
            <person name="Gallo A."/>
            <person name="Gournas C."/>
            <person name="Habgood R."/>
            <person name="Hainaut M."/>
            <person name="Harispe M.L."/>
            <person name="Henrissat B."/>
            <person name="Hilden K.S."/>
            <person name="Hope R."/>
            <person name="Hossain A."/>
            <person name="Karabika E."/>
            <person name="Karaffa L."/>
            <person name="Karanyi Z."/>
            <person name="Krasevec N."/>
            <person name="Kuo A."/>
            <person name="Kusch H."/>
            <person name="LaButti K."/>
            <person name="Lagendijk E.L."/>
            <person name="Lapidus A."/>
            <person name="Levasseur A."/>
            <person name="Lindquist E."/>
            <person name="Lipzen A."/>
            <person name="Logrieco A.F."/>
            <person name="MacCabe A."/>
            <person name="Maekelae M.R."/>
            <person name="Malavazi I."/>
            <person name="Melin P."/>
            <person name="Meyer V."/>
            <person name="Mielnichuk N."/>
            <person name="Miskei M."/>
            <person name="Molnar A.P."/>
            <person name="Mule G."/>
            <person name="Ngan C.Y."/>
            <person name="Orejas M."/>
            <person name="Orosz E."/>
            <person name="Ouedraogo J.P."/>
            <person name="Overkamp K.M."/>
            <person name="Park H.-S."/>
            <person name="Perrone G."/>
            <person name="Piumi F."/>
            <person name="Punt P.J."/>
            <person name="Ram A.F."/>
            <person name="Ramon A."/>
            <person name="Rauscher S."/>
            <person name="Record E."/>
            <person name="Riano-Pachon D.M."/>
            <person name="Robert V."/>
            <person name="Roehrig J."/>
            <person name="Ruller R."/>
            <person name="Salamov A."/>
            <person name="Salih N.S."/>
            <person name="Samson R.A."/>
            <person name="Sandor E."/>
            <person name="Sanguinetti M."/>
            <person name="Schuetze T."/>
            <person name="Sepcic K."/>
            <person name="Shelest E."/>
            <person name="Sherlock G."/>
            <person name="Sophianopoulou V."/>
            <person name="Squina F.M."/>
            <person name="Sun H."/>
            <person name="Susca A."/>
            <person name="Todd R.B."/>
            <person name="Tsang A."/>
            <person name="Unkles S.E."/>
            <person name="van de Wiele N."/>
            <person name="van Rossen-Uffink D."/>
            <person name="Oliveira J.V."/>
            <person name="Vesth T.C."/>
            <person name="Visser J."/>
            <person name="Yu J.-H."/>
            <person name="Zhou M."/>
            <person name="Andersen M.R."/>
            <person name="Archer D.B."/>
            <person name="Baker S.E."/>
            <person name="Benoit I."/>
            <person name="Brakhage A.A."/>
            <person name="Braus G.H."/>
            <person name="Fischer R."/>
            <person name="Frisvad J.C."/>
            <person name="Goldman G.H."/>
            <person name="Houbraken J."/>
            <person name="Oakley B."/>
            <person name="Pocsi I."/>
            <person name="Scazzocchio C."/>
            <person name="Seiboth B."/>
            <person name="vanKuyk P.A."/>
            <person name="Wortman J."/>
            <person name="Dyer P.S."/>
            <person name="Grigoriev I.V."/>
        </authorList>
    </citation>
    <scope>NUCLEOTIDE SEQUENCE [LARGE SCALE GENOMIC DNA]</scope>
    <source>
        <strain evidence="9">CBS 593.65</strain>
    </source>
</reference>
<comment type="subcellular location">
    <subcellularLocation>
        <location evidence="6">Cytoplasm</location>
    </subcellularLocation>
</comment>
<dbReference type="Gene3D" id="3.40.50.720">
    <property type="entry name" value="NAD(P)-binding Rossmann-like Domain"/>
    <property type="match status" value="2"/>
</dbReference>
<comment type="catalytic activity">
    <reaction evidence="1 6">
        <text>formate + NAD(+) = CO2 + NADH</text>
        <dbReference type="Rhea" id="RHEA:15985"/>
        <dbReference type="ChEBI" id="CHEBI:15740"/>
        <dbReference type="ChEBI" id="CHEBI:16526"/>
        <dbReference type="ChEBI" id="CHEBI:57540"/>
        <dbReference type="ChEBI" id="CHEBI:57945"/>
        <dbReference type="EC" id="1.17.1.9"/>
    </reaction>
</comment>
<feature type="binding site" evidence="6">
    <location>
        <begin position="229"/>
        <end position="230"/>
    </location>
    <ligand>
        <name>NAD(+)</name>
        <dbReference type="ChEBI" id="CHEBI:57540"/>
    </ligand>
</feature>
<dbReference type="InterPro" id="IPR033689">
    <property type="entry name" value="FDH_NAD-dep"/>
</dbReference>
<evidence type="ECO:0000313" key="8">
    <source>
        <dbReference type="EMBL" id="OJJ52604.1"/>
    </source>
</evidence>
<feature type="binding site" evidence="6">
    <location>
        <position position="311"/>
    </location>
    <ligand>
        <name>NAD(+)</name>
        <dbReference type="ChEBI" id="CHEBI:57540"/>
    </ligand>
</feature>
<comment type="similarity">
    <text evidence="6">Belongs to the D-isomer specific 2-hydroxyacid dehydrogenase family. FDH subfamily.</text>
</comment>
<evidence type="ECO:0000313" key="9">
    <source>
        <dbReference type="Proteomes" id="UP000184356"/>
    </source>
</evidence>
<dbReference type="RefSeq" id="XP_040696410.1">
    <property type="nucleotide sequence ID" value="XM_040843244.1"/>
</dbReference>
<evidence type="ECO:0000256" key="1">
    <source>
        <dbReference type="ARBA" id="ARBA00000455"/>
    </source>
</evidence>
<dbReference type="InterPro" id="IPR006140">
    <property type="entry name" value="D-isomer_DH_NAD-bd"/>
</dbReference>
<proteinExistence type="inferred from homology"/>
<feature type="binding site" evidence="6">
    <location>
        <position position="148"/>
    </location>
    <ligand>
        <name>substrate</name>
    </ligand>
</feature>
<accession>A0A1L9SZG3</accession>
<dbReference type="Pfam" id="PF02826">
    <property type="entry name" value="2-Hacid_dh_C"/>
    <property type="match status" value="1"/>
</dbReference>
<evidence type="ECO:0000256" key="4">
    <source>
        <dbReference type="ARBA" id="ARBA00023027"/>
    </source>
</evidence>
<name>A0A1L9SZG3_9EURO</name>
<feature type="binding site" evidence="6">
    <location>
        <position position="412"/>
    </location>
    <ligand>
        <name>NAD(+)</name>
        <dbReference type="ChEBI" id="CHEBI:57540"/>
    </ligand>
</feature>
<dbReference type="PANTHER" id="PTHR42938">
    <property type="entry name" value="FORMATE DEHYDROGENASE 1"/>
    <property type="match status" value="1"/>
</dbReference>
<comment type="subunit">
    <text evidence="6">Homodimer.</text>
</comment>
<feature type="binding site" evidence="6">
    <location>
        <position position="250"/>
    </location>
    <ligand>
        <name>NAD(+)</name>
        <dbReference type="ChEBI" id="CHEBI:57540"/>
    </ligand>
</feature>
<feature type="site" description="Important for catalytic activity" evidence="6">
    <location>
        <position position="366"/>
    </location>
</feature>
<dbReference type="GO" id="GO:0005829">
    <property type="term" value="C:cytosol"/>
    <property type="evidence" value="ECO:0007669"/>
    <property type="project" value="TreeGrafter"/>
</dbReference>
<dbReference type="GeneID" id="63759317"/>
<dbReference type="FunFam" id="3.40.50.720:FF:000057">
    <property type="entry name" value="Formate dehydrogenase"/>
    <property type="match status" value="1"/>
</dbReference>
<evidence type="ECO:0000256" key="6">
    <source>
        <dbReference type="HAMAP-Rule" id="MF_03210"/>
    </source>
</evidence>
<dbReference type="OrthoDB" id="418179at2759"/>
<dbReference type="InterPro" id="IPR036291">
    <property type="entry name" value="NAD(P)-bd_dom_sf"/>
</dbReference>
<keyword evidence="9" id="KW-1185">Reference proteome</keyword>
<dbReference type="PROSITE" id="PS00065">
    <property type="entry name" value="D_2_HYDROXYACID_DH_1"/>
    <property type="match status" value="1"/>
</dbReference>
<dbReference type="SUPFAM" id="SSF51735">
    <property type="entry name" value="NAD(P)-binding Rossmann-fold domains"/>
    <property type="match status" value="1"/>
</dbReference>
<dbReference type="Proteomes" id="UP000184356">
    <property type="component" value="Unassembled WGS sequence"/>
</dbReference>
<dbReference type="PANTHER" id="PTHR42938:SF9">
    <property type="entry name" value="FORMATE DEHYDROGENASE 1"/>
    <property type="match status" value="1"/>
</dbReference>
<sequence length="417" mass="45502">MVFIRSFSRQLGRPVSSLLSPNVLSRPALRSRFGAPSLGGRTPGARTLTASANLQGKVLMVLYDGGSHARDQPGLLGTTENELGIRKWLEDQGHTVVTTSDKDSENSTFDKELVDAEVIITTPFHPGYLTAERLAKAKNLKLAVTAGIGSDHVDLNAANKTNGGITVAEVTGSNVVSVAEHVIMTILLLVRNFVPSHDQIRNGDWNVAAVAKNEFDLEDKVVGTVGVGRIGERVLRRLKPFDCKELLYYDYQPLSAEAEKAIGARRVESLEEMVSQCDVVTINCPLHEKTRGLFNKELISKMKPGAWLVNTARGAIVVKEDVAEALKSGHLRGYGGDVWFPQPAPKDHPLRYAEHPWGGGNATVPHMSGTSIDAQIRYANGVKSILDSYYSGRFDYKPEDLIVHAGDYATKSYGQRK</sequence>
<dbReference type="GO" id="GO:0008863">
    <property type="term" value="F:formate dehydrogenase (NAD+) activity"/>
    <property type="evidence" value="ECO:0007669"/>
    <property type="project" value="UniProtKB-UniRule"/>
</dbReference>
<gene>
    <name evidence="8" type="ORF">ASPSYDRAFT_164264</name>
</gene>
<comment type="function">
    <text evidence="6">Catalyzes the NAD(+)-dependent oxidation of formate to carbon dioxide. Formate oxidation is the final step in the methanol oxidation pathway in methylotrophic microorganisms. Has a role in the detoxification of exogenous formate in non-methylotrophic organisms.</text>
</comment>
<feature type="binding site" evidence="6">
    <location>
        <begin position="285"/>
        <end position="289"/>
    </location>
    <ligand>
        <name>NAD(+)</name>
        <dbReference type="ChEBI" id="CHEBI:57540"/>
    </ligand>
</feature>
<feature type="binding site" evidence="6">
    <location>
        <begin position="366"/>
        <end position="369"/>
    </location>
    <ligand>
        <name>NAD(+)</name>
        <dbReference type="ChEBI" id="CHEBI:57540"/>
    </ligand>
</feature>
<dbReference type="EMBL" id="KV878600">
    <property type="protein sequence ID" value="OJJ52604.1"/>
    <property type="molecule type" value="Genomic_DNA"/>
</dbReference>
<feature type="site" description="Important for catalytic activity" evidence="6">
    <location>
        <position position="313"/>
    </location>
</feature>
<evidence type="ECO:0000259" key="7">
    <source>
        <dbReference type="Pfam" id="PF02826"/>
    </source>
</evidence>
<evidence type="ECO:0000256" key="3">
    <source>
        <dbReference type="ARBA" id="ARBA00023002"/>
    </source>
</evidence>
<keyword evidence="3 6" id="KW-0560">Oxidoreductase</keyword>
<dbReference type="CDD" id="cd05302">
    <property type="entry name" value="FDH"/>
    <property type="match status" value="1"/>
</dbReference>
<dbReference type="SUPFAM" id="SSF52283">
    <property type="entry name" value="Formate/glycerate dehydrogenase catalytic domain-like"/>
    <property type="match status" value="1"/>
</dbReference>
<keyword evidence="4 6" id="KW-0520">NAD</keyword>
<feature type="binding site" evidence="6">
    <location>
        <position position="337"/>
    </location>
    <ligand>
        <name>NAD(+)</name>
        <dbReference type="ChEBI" id="CHEBI:57540"/>
    </ligand>
</feature>
<dbReference type="EC" id="1.17.1.9" evidence="2 6"/>
<comment type="caution">
    <text evidence="6">Lacks conserved residue(s) required for the propagation of feature annotation.</text>
</comment>
<dbReference type="STRING" id="1036612.A0A1L9SZG3"/>
<dbReference type="GO" id="GO:0042183">
    <property type="term" value="P:formate catabolic process"/>
    <property type="evidence" value="ECO:0007669"/>
    <property type="project" value="UniProtKB-UniRule"/>
</dbReference>
<dbReference type="AlphaFoldDB" id="A0A1L9SZG3"/>
<organism evidence="8 9">
    <name type="scientific">Aspergillus sydowii CBS 593.65</name>
    <dbReference type="NCBI Taxonomy" id="1036612"/>
    <lineage>
        <taxon>Eukaryota</taxon>
        <taxon>Fungi</taxon>
        <taxon>Dikarya</taxon>
        <taxon>Ascomycota</taxon>
        <taxon>Pezizomycotina</taxon>
        <taxon>Eurotiomycetes</taxon>
        <taxon>Eurotiomycetidae</taxon>
        <taxon>Eurotiales</taxon>
        <taxon>Aspergillaceae</taxon>
        <taxon>Aspergillus</taxon>
        <taxon>Aspergillus subgen. Nidulantes</taxon>
    </lineage>
</organism>
<evidence type="ECO:0000256" key="5">
    <source>
        <dbReference type="ARBA" id="ARBA00071864"/>
    </source>
</evidence>
<dbReference type="InterPro" id="IPR029753">
    <property type="entry name" value="D-isomer_DH_CS"/>
</dbReference>
<dbReference type="InterPro" id="IPR029752">
    <property type="entry name" value="D-isomer_DH_CS1"/>
</dbReference>
<dbReference type="GO" id="GO:0016616">
    <property type="term" value="F:oxidoreductase activity, acting on the CH-OH group of donors, NAD or NADP as acceptor"/>
    <property type="evidence" value="ECO:0007669"/>
    <property type="project" value="InterPro"/>
</dbReference>
<keyword evidence="6" id="KW-0963">Cytoplasm</keyword>